<comment type="caution">
    <text evidence="2">The sequence shown here is derived from an EMBL/GenBank/DDBJ whole genome shotgun (WGS) entry which is preliminary data.</text>
</comment>
<feature type="compositionally biased region" description="Polar residues" evidence="1">
    <location>
        <begin position="240"/>
        <end position="250"/>
    </location>
</feature>
<evidence type="ECO:0000313" key="2">
    <source>
        <dbReference type="EMBL" id="KAK0736751.1"/>
    </source>
</evidence>
<reference evidence="2" key="1">
    <citation type="submission" date="2023-06" db="EMBL/GenBank/DDBJ databases">
        <title>Genome-scale phylogeny and comparative genomics of the fungal order Sordariales.</title>
        <authorList>
            <consortium name="Lawrence Berkeley National Laboratory"/>
            <person name="Hensen N."/>
            <person name="Bonometti L."/>
            <person name="Westerberg I."/>
            <person name="Brannstrom I.O."/>
            <person name="Guillou S."/>
            <person name="Cros-Aarteil S."/>
            <person name="Calhoun S."/>
            <person name="Haridas S."/>
            <person name="Kuo A."/>
            <person name="Mondo S."/>
            <person name="Pangilinan J."/>
            <person name="Riley R."/>
            <person name="Labutti K."/>
            <person name="Andreopoulos B."/>
            <person name="Lipzen A."/>
            <person name="Chen C."/>
            <person name="Yanf M."/>
            <person name="Daum C."/>
            <person name="Ng V."/>
            <person name="Clum A."/>
            <person name="Steindorff A."/>
            <person name="Ohm R."/>
            <person name="Martin F."/>
            <person name="Silar P."/>
            <person name="Natvig D."/>
            <person name="Lalanne C."/>
            <person name="Gautier V."/>
            <person name="Ament-Velasquez S.L."/>
            <person name="Kruys A."/>
            <person name="Hutchinson M.I."/>
            <person name="Powell A.J."/>
            <person name="Barry K."/>
            <person name="Miller A.N."/>
            <person name="Grigoriev I.V."/>
            <person name="Debuchy R."/>
            <person name="Gladieux P."/>
            <person name="Thoren M.H."/>
            <person name="Johannesson H."/>
        </authorList>
    </citation>
    <scope>NUCLEOTIDE SEQUENCE</scope>
    <source>
        <strain evidence="2">CBS 540.89</strain>
    </source>
</reference>
<evidence type="ECO:0000256" key="1">
    <source>
        <dbReference type="SAM" id="MobiDB-lite"/>
    </source>
</evidence>
<keyword evidence="3" id="KW-1185">Reference proteome</keyword>
<organism evidence="2 3">
    <name type="scientific">Apiosordaria backusii</name>
    <dbReference type="NCBI Taxonomy" id="314023"/>
    <lineage>
        <taxon>Eukaryota</taxon>
        <taxon>Fungi</taxon>
        <taxon>Dikarya</taxon>
        <taxon>Ascomycota</taxon>
        <taxon>Pezizomycotina</taxon>
        <taxon>Sordariomycetes</taxon>
        <taxon>Sordariomycetidae</taxon>
        <taxon>Sordariales</taxon>
        <taxon>Lasiosphaeriaceae</taxon>
        <taxon>Apiosordaria</taxon>
    </lineage>
</organism>
<evidence type="ECO:0000313" key="3">
    <source>
        <dbReference type="Proteomes" id="UP001172159"/>
    </source>
</evidence>
<protein>
    <submittedName>
        <fullName evidence="2">Uncharacterized protein</fullName>
    </submittedName>
</protein>
<dbReference type="Proteomes" id="UP001172159">
    <property type="component" value="Unassembled WGS sequence"/>
</dbReference>
<feature type="region of interest" description="Disordered" evidence="1">
    <location>
        <begin position="240"/>
        <end position="266"/>
    </location>
</feature>
<feature type="region of interest" description="Disordered" evidence="1">
    <location>
        <begin position="406"/>
        <end position="436"/>
    </location>
</feature>
<gene>
    <name evidence="2" type="ORF">B0T21DRAFT_411898</name>
</gene>
<sequence length="436" mass="47194">MMGWKIDPVMNAEFAEFFGILSSLESAKFELETTVPFLPAWAMYLPMAVRILVISDCRNAVDSALDRCKVRGDLKQSLISRIRTKDQEMQDLRDFLGTFITIEDLRIPGHVMERNDIADRIAAEVRGPGTSANSAIYEVGGKRVPTGPPIGNVHDEVRALFDAEQAARIAEQSLVLPGAYTNAMAASTSAPSLPPIVQPQTAARIPQPSHSKSTVSTVISPVSVGNSHISASISPVPATITDNSSSSSTALIHPGASDARVQQAPGSTPLDLTAKSCALTSAVTPFEEGTAESNLDTQPCSLSASTLTMLLTTSNSPGTVVTSQHNLNRVSKSKGKPGPRKSNPGTIAKNARLEALKAYASRVQEEQEELRYNMEAEDQLKDEEAWAYERWIEENCTFVQLPCNGLKNDQEDVGITGKRRRSESDDEGRESKKRVV</sequence>
<name>A0AA40BM94_9PEZI</name>
<dbReference type="EMBL" id="JAUKTV010000006">
    <property type="protein sequence ID" value="KAK0736751.1"/>
    <property type="molecule type" value="Genomic_DNA"/>
</dbReference>
<dbReference type="AlphaFoldDB" id="A0AA40BM94"/>
<accession>A0AA40BM94</accession>
<proteinExistence type="predicted"/>